<name>A0A084SMZ4_9BACT</name>
<dbReference type="RefSeq" id="WP_043403848.1">
    <property type="nucleotide sequence ID" value="NZ_JPMI01000232.1"/>
</dbReference>
<dbReference type="Pfam" id="PF10604">
    <property type="entry name" value="Polyketide_cyc2"/>
    <property type="match status" value="1"/>
</dbReference>
<protein>
    <submittedName>
        <fullName evidence="1">ArsR family transcriptional regulator</fullName>
    </submittedName>
</protein>
<gene>
    <name evidence="1" type="ORF">Q664_32310</name>
</gene>
<dbReference type="EMBL" id="JPMI01000232">
    <property type="protein sequence ID" value="KFA89829.1"/>
    <property type="molecule type" value="Genomic_DNA"/>
</dbReference>
<evidence type="ECO:0000313" key="1">
    <source>
        <dbReference type="EMBL" id="KFA89829.1"/>
    </source>
</evidence>
<dbReference type="InterPro" id="IPR023393">
    <property type="entry name" value="START-like_dom_sf"/>
</dbReference>
<dbReference type="SUPFAM" id="SSF55961">
    <property type="entry name" value="Bet v1-like"/>
    <property type="match status" value="1"/>
</dbReference>
<comment type="caution">
    <text evidence="1">The sequence shown here is derived from an EMBL/GenBank/DDBJ whole genome shotgun (WGS) entry which is preliminary data.</text>
</comment>
<organism evidence="1 2">
    <name type="scientific">Archangium violaceum Cb vi76</name>
    <dbReference type="NCBI Taxonomy" id="1406225"/>
    <lineage>
        <taxon>Bacteria</taxon>
        <taxon>Pseudomonadati</taxon>
        <taxon>Myxococcota</taxon>
        <taxon>Myxococcia</taxon>
        <taxon>Myxococcales</taxon>
        <taxon>Cystobacterineae</taxon>
        <taxon>Archangiaceae</taxon>
        <taxon>Archangium</taxon>
    </lineage>
</organism>
<evidence type="ECO:0000313" key="2">
    <source>
        <dbReference type="Proteomes" id="UP000028547"/>
    </source>
</evidence>
<dbReference type="Proteomes" id="UP000028547">
    <property type="component" value="Unassembled WGS sequence"/>
</dbReference>
<accession>A0A084SMZ4</accession>
<reference evidence="1 2" key="1">
    <citation type="submission" date="2014-07" db="EMBL/GenBank/DDBJ databases">
        <title>Draft Genome Sequence of Gephyronic Acid Producer, Cystobacter violaceus Strain Cb vi76.</title>
        <authorList>
            <person name="Stevens D.C."/>
            <person name="Young J."/>
            <person name="Carmichael R."/>
            <person name="Tan J."/>
            <person name="Taylor R.E."/>
        </authorList>
    </citation>
    <scope>NUCLEOTIDE SEQUENCE [LARGE SCALE GENOMIC DNA]</scope>
    <source>
        <strain evidence="1 2">Cb vi76</strain>
    </source>
</reference>
<dbReference type="AlphaFoldDB" id="A0A084SMZ4"/>
<dbReference type="InterPro" id="IPR019587">
    <property type="entry name" value="Polyketide_cyclase/dehydratase"/>
</dbReference>
<dbReference type="Gene3D" id="3.30.530.20">
    <property type="match status" value="1"/>
</dbReference>
<proteinExistence type="predicted"/>
<sequence>MSELSMEWWVAQRPERVFAAIEDPFQMRRWYGAVPGGQRLGEVGDADAGEPFQVNVLDVKGVLRTQTGRILEVFPGRGFSMELAWDGGELGSDTTRLSMKLEPSGDGTRIEVRQGPFSSPELLEAYRAYWEANVGRLIRVASGEAVPCFEEFWEESGGYVEPLGLAAYTVLAGMKEAGVPPETLAQLEETLYTHLARVPEETAGVLGAVLRERLKGMLSGGG</sequence>
<dbReference type="CDD" id="cd07814">
    <property type="entry name" value="SRPBCC_CalC_Aha1-like"/>
    <property type="match status" value="1"/>
</dbReference>